<dbReference type="PROSITE" id="PS50294">
    <property type="entry name" value="WD_REPEATS_REGION"/>
    <property type="match status" value="2"/>
</dbReference>
<evidence type="ECO:0000256" key="4">
    <source>
        <dbReference type="ARBA" id="ARBA00022737"/>
    </source>
</evidence>
<dbReference type="Pfam" id="PF00400">
    <property type="entry name" value="WD40"/>
    <property type="match status" value="3"/>
</dbReference>
<dbReference type="GO" id="GO:0000463">
    <property type="term" value="P:maturation of LSU-rRNA from tricistronic rRNA transcript (SSU-rRNA, 5.8S rRNA, LSU-rRNA)"/>
    <property type="evidence" value="ECO:0007669"/>
    <property type="project" value="UniProtKB-UniRule"/>
</dbReference>
<comment type="caution">
    <text evidence="10">The sequence shown here is derived from an EMBL/GenBank/DDBJ whole genome shotgun (WGS) entry which is preliminary data.</text>
</comment>
<feature type="region of interest" description="Disordered" evidence="8">
    <location>
        <begin position="315"/>
        <end position="345"/>
    </location>
</feature>
<evidence type="ECO:0000256" key="7">
    <source>
        <dbReference type="PROSITE-ProRule" id="PRU00221"/>
    </source>
</evidence>
<feature type="compositionally biased region" description="Basic and acidic residues" evidence="8">
    <location>
        <begin position="330"/>
        <end position="345"/>
    </location>
</feature>
<dbReference type="PANTHER" id="PTHR17605:SF0">
    <property type="entry name" value="RIBOSOME BIOGENESIS PROTEIN BOP1"/>
    <property type="match status" value="1"/>
</dbReference>
<keyword evidence="1 6" id="KW-0690">Ribosome biogenesis</keyword>
<sequence length="770" mass="86681">MPSYVVNKKRKASEEDAVAFDDEFQNGALEAVLSDGSDDEEDSDFEDFGSPSISSLDEAPDKGNDEEEGKYLAAETDDEDQPNFRVETDANGGVRYVYDEIDPVYDSDDPDAKEATNTIGDIPLSFYDSYPHIGYDINGKKIMRPAAGEALDALLDSIEVPKGWTGLTDPETGKPLNLSQEELQLLRKLQTNEFLGNGVDEYPVSLPAKSLVATGANTDIVITQDTVEWFTSVEEKMPLSAAPEPKRRFIPSKHEQKRVMKLVKAIREGRILPYKPPQEKEKEEAEKEEKYFDIWADEQPRDPHVMHIPAPKLPPPGYDQSYNPPPEYLPTKKEKEAWEKAEPEDREKEYLPQTFNALRKVPAYGTLVKERFERCLDLYLAPRIRRNRLNIDPESLLPKLPKPEDLRPFPTLCQKIMRGHEGRVRSVAFDPTGNYIASGGEDGTIRLWDKDSGHELWRAKVSSEDRVQVVRWRPTADTFILAAVVGEDVVLAVPQIDSLSGEVENTSREVLDNGFGYAKNATQLTTASGARKDPPGKWERPGSKLESQGVLLKVTVRSEIKVLNWHRRGDYFCTVSPAGQRSAIAIHNLSKHITNNPIKKLRGGIPQHASFHPTRPLFFIAMQRSIRSYDLSELKLDKTLRPGTRWISSFDLHPGGENLAVASHDRRLVWHDLEKSADPYKTMRFHSQSVRTVKFHKSKPLFADASDDGTMVVFHAKVVSDLSEDAMIVPVKTLKGHQVIDRLGVLDIDWHPTEAHFISAGADGTIRYWG</sequence>
<dbReference type="InterPro" id="IPR028598">
    <property type="entry name" value="BOP1/Erb1"/>
</dbReference>
<evidence type="ECO:0000256" key="2">
    <source>
        <dbReference type="ARBA" id="ARBA00022552"/>
    </source>
</evidence>
<feature type="compositionally biased region" description="Acidic residues" evidence="8">
    <location>
        <begin position="36"/>
        <end position="47"/>
    </location>
</feature>
<dbReference type="SMART" id="SM01035">
    <property type="entry name" value="BOP1NT"/>
    <property type="match status" value="1"/>
</dbReference>
<dbReference type="SMART" id="SM00320">
    <property type="entry name" value="WD40"/>
    <property type="match status" value="5"/>
</dbReference>
<feature type="repeat" description="WD" evidence="7">
    <location>
        <begin position="745"/>
        <end position="770"/>
    </location>
</feature>
<keyword evidence="2 6" id="KW-0698">rRNA processing</keyword>
<evidence type="ECO:0000256" key="6">
    <source>
        <dbReference type="HAMAP-Rule" id="MF_03027"/>
    </source>
</evidence>
<feature type="compositionally biased region" description="Basic and acidic residues" evidence="8">
    <location>
        <begin position="530"/>
        <end position="543"/>
    </location>
</feature>
<dbReference type="Pfam" id="PF08145">
    <property type="entry name" value="BOP1NT"/>
    <property type="match status" value="2"/>
</dbReference>
<keyword evidence="11" id="KW-1185">Reference proteome</keyword>
<dbReference type="InterPro" id="IPR012953">
    <property type="entry name" value="BOP1_N_dom"/>
</dbReference>
<dbReference type="EMBL" id="JAKWBI020000793">
    <property type="protein sequence ID" value="KAJ2892498.1"/>
    <property type="molecule type" value="Genomic_DNA"/>
</dbReference>
<comment type="subcellular location">
    <subcellularLocation>
        <location evidence="6">Nucleus</location>
        <location evidence="6">Nucleolus</location>
    </subcellularLocation>
    <subcellularLocation>
        <location evidence="6">Nucleus</location>
        <location evidence="6">Nucleoplasm</location>
    </subcellularLocation>
</comment>
<feature type="region of interest" description="Disordered" evidence="8">
    <location>
        <begin position="522"/>
        <end position="543"/>
    </location>
</feature>
<evidence type="ECO:0000313" key="10">
    <source>
        <dbReference type="EMBL" id="KAJ2892498.1"/>
    </source>
</evidence>
<dbReference type="GO" id="GO:0005654">
    <property type="term" value="C:nucleoplasm"/>
    <property type="evidence" value="ECO:0007669"/>
    <property type="project" value="UniProtKB-SubCell"/>
</dbReference>
<comment type="similarity">
    <text evidence="6">Belongs to the WD repeat BOP1/ERB1 family.</text>
</comment>
<dbReference type="InterPro" id="IPR036322">
    <property type="entry name" value="WD40_repeat_dom_sf"/>
</dbReference>
<feature type="domain" description="BOP1 N-terminal" evidence="9">
    <location>
        <begin position="127"/>
        <end position="410"/>
    </location>
</feature>
<feature type="repeat" description="WD" evidence="7">
    <location>
        <begin position="417"/>
        <end position="458"/>
    </location>
</feature>
<dbReference type="GO" id="GO:0043021">
    <property type="term" value="F:ribonucleoprotein complex binding"/>
    <property type="evidence" value="ECO:0007669"/>
    <property type="project" value="UniProtKB-UniRule"/>
</dbReference>
<dbReference type="InterPro" id="IPR001680">
    <property type="entry name" value="WD40_rpt"/>
</dbReference>
<dbReference type="InterPro" id="IPR015943">
    <property type="entry name" value="WD40/YVTN_repeat-like_dom_sf"/>
</dbReference>
<gene>
    <name evidence="6" type="primary">ERB1</name>
    <name evidence="10" type="ORF">MKZ38_009701</name>
</gene>
<keyword evidence="3 7" id="KW-0853">WD repeat</keyword>
<evidence type="ECO:0000256" key="1">
    <source>
        <dbReference type="ARBA" id="ARBA00022517"/>
    </source>
</evidence>
<dbReference type="GO" id="GO:0000466">
    <property type="term" value="P:maturation of 5.8S rRNA from tricistronic rRNA transcript (SSU-rRNA, 5.8S rRNA, LSU-rRNA)"/>
    <property type="evidence" value="ECO:0007669"/>
    <property type="project" value="UniProtKB-UniRule"/>
</dbReference>
<evidence type="ECO:0000259" key="9">
    <source>
        <dbReference type="SMART" id="SM01035"/>
    </source>
</evidence>
<dbReference type="GO" id="GO:0070545">
    <property type="term" value="C:PeBoW complex"/>
    <property type="evidence" value="ECO:0007669"/>
    <property type="project" value="TreeGrafter"/>
</dbReference>
<dbReference type="Gene3D" id="2.130.10.10">
    <property type="entry name" value="YVTN repeat-like/Quinoprotein amine dehydrogenase"/>
    <property type="match status" value="1"/>
</dbReference>
<dbReference type="PROSITE" id="PS50082">
    <property type="entry name" value="WD_REPEATS_2"/>
    <property type="match status" value="2"/>
</dbReference>
<dbReference type="PANTHER" id="PTHR17605">
    <property type="entry name" value="RIBOSOME BIOGENESIS PROTEIN BOP1 BLOCK OF PROLIFERATION 1 PROTEIN"/>
    <property type="match status" value="1"/>
</dbReference>
<comment type="subunit">
    <text evidence="6">Component of the NOP7 complex, composed of ERB1, NOP7 and YTM1. Within the NOP7 complex ERB1 appears to interact directly with NOP7 and YTM1. The NOP7 complex also associates with the 66S pre-ribosome.</text>
</comment>
<protein>
    <recommendedName>
        <fullName evidence="6">Ribosome biogenesis protein ERB1</fullName>
    </recommendedName>
    <alternativeName>
        <fullName evidence="6">Eukaryotic ribosome biogenesis protein 1</fullName>
    </alternativeName>
</protein>
<evidence type="ECO:0000256" key="3">
    <source>
        <dbReference type="ARBA" id="ARBA00022574"/>
    </source>
</evidence>
<feature type="region of interest" description="Disordered" evidence="8">
    <location>
        <begin position="32"/>
        <end position="91"/>
    </location>
</feature>
<reference evidence="10" key="1">
    <citation type="submission" date="2022-07" db="EMBL/GenBank/DDBJ databases">
        <title>Draft genome sequence of Zalerion maritima ATCC 34329, a (micro)plastics degrading marine fungus.</title>
        <authorList>
            <person name="Paco A."/>
            <person name="Goncalves M.F.M."/>
            <person name="Rocha-Santos T.A.P."/>
            <person name="Alves A."/>
        </authorList>
    </citation>
    <scope>NUCLEOTIDE SEQUENCE</scope>
    <source>
        <strain evidence="10">ATCC 34329</strain>
    </source>
</reference>
<dbReference type="FunFam" id="2.130.10.10:FF:000576">
    <property type="entry name" value="Ribosome biogenesis protein ERB1"/>
    <property type="match status" value="1"/>
</dbReference>
<name>A0AAD5RGE9_9PEZI</name>
<feature type="compositionally biased region" description="Pro residues" evidence="8">
    <location>
        <begin position="315"/>
        <end position="328"/>
    </location>
</feature>
<dbReference type="AlphaFoldDB" id="A0AAD5RGE9"/>
<keyword evidence="5 6" id="KW-0539">Nucleus</keyword>
<organism evidence="10 11">
    <name type="scientific">Zalerion maritima</name>
    <dbReference type="NCBI Taxonomy" id="339359"/>
    <lineage>
        <taxon>Eukaryota</taxon>
        <taxon>Fungi</taxon>
        <taxon>Dikarya</taxon>
        <taxon>Ascomycota</taxon>
        <taxon>Pezizomycotina</taxon>
        <taxon>Sordariomycetes</taxon>
        <taxon>Lulworthiomycetidae</taxon>
        <taxon>Lulworthiales</taxon>
        <taxon>Lulworthiaceae</taxon>
        <taxon>Zalerion</taxon>
    </lineage>
</organism>
<proteinExistence type="inferred from homology"/>
<evidence type="ECO:0000256" key="8">
    <source>
        <dbReference type="SAM" id="MobiDB-lite"/>
    </source>
</evidence>
<comment type="function">
    <text evidence="6">Component of the NOP7 complex, which is required for maturation of the 25S and 5.8S ribosomal RNAs and formation of the 60S ribosome.</text>
</comment>
<dbReference type="SUPFAM" id="SSF50978">
    <property type="entry name" value="WD40 repeat-like"/>
    <property type="match status" value="1"/>
</dbReference>
<keyword evidence="4" id="KW-0677">Repeat</keyword>
<dbReference type="GO" id="GO:0030687">
    <property type="term" value="C:preribosome, large subunit precursor"/>
    <property type="evidence" value="ECO:0007669"/>
    <property type="project" value="UniProtKB-UniRule"/>
</dbReference>
<accession>A0AAD5RGE9</accession>
<dbReference type="Proteomes" id="UP001201980">
    <property type="component" value="Unassembled WGS sequence"/>
</dbReference>
<dbReference type="HAMAP" id="MF_03027">
    <property type="entry name" value="BOP1"/>
    <property type="match status" value="1"/>
</dbReference>
<evidence type="ECO:0000256" key="5">
    <source>
        <dbReference type="ARBA" id="ARBA00023242"/>
    </source>
</evidence>
<evidence type="ECO:0000313" key="11">
    <source>
        <dbReference type="Proteomes" id="UP001201980"/>
    </source>
</evidence>